<evidence type="ECO:0000313" key="2">
    <source>
        <dbReference type="EMBL" id="KAL0953748.1"/>
    </source>
</evidence>
<gene>
    <name evidence="2" type="ORF">HGRIS_004937</name>
</gene>
<name>A0ABR3JDF8_9AGAR</name>
<comment type="caution">
    <text evidence="2">The sequence shown here is derived from an EMBL/GenBank/DDBJ whole genome shotgun (WGS) entry which is preliminary data.</text>
</comment>
<accession>A0ABR3JDF8</accession>
<dbReference type="Proteomes" id="UP001556367">
    <property type="component" value="Unassembled WGS sequence"/>
</dbReference>
<proteinExistence type="predicted"/>
<protein>
    <submittedName>
        <fullName evidence="2">Uncharacterized protein</fullName>
    </submittedName>
</protein>
<sequence>MPGIPTLKIDLSHSYGALFAGVVVSVCLFGVTITQSFYFFMNYRDPVLVKLLVASLL</sequence>
<reference evidence="3" key="1">
    <citation type="submission" date="2024-06" db="EMBL/GenBank/DDBJ databases">
        <title>Multi-omics analyses provide insights into the biosynthesis of the anticancer antibiotic pleurotin in Hohenbuehelia grisea.</title>
        <authorList>
            <person name="Weaver J.A."/>
            <person name="Alberti F."/>
        </authorList>
    </citation>
    <scope>NUCLEOTIDE SEQUENCE [LARGE SCALE GENOMIC DNA]</scope>
    <source>
        <strain evidence="3">T-177</strain>
    </source>
</reference>
<evidence type="ECO:0000256" key="1">
    <source>
        <dbReference type="SAM" id="Phobius"/>
    </source>
</evidence>
<feature type="transmembrane region" description="Helical" evidence="1">
    <location>
        <begin position="15"/>
        <end position="40"/>
    </location>
</feature>
<organism evidence="2 3">
    <name type="scientific">Hohenbuehelia grisea</name>
    <dbReference type="NCBI Taxonomy" id="104357"/>
    <lineage>
        <taxon>Eukaryota</taxon>
        <taxon>Fungi</taxon>
        <taxon>Dikarya</taxon>
        <taxon>Basidiomycota</taxon>
        <taxon>Agaricomycotina</taxon>
        <taxon>Agaricomycetes</taxon>
        <taxon>Agaricomycetidae</taxon>
        <taxon>Agaricales</taxon>
        <taxon>Pleurotineae</taxon>
        <taxon>Pleurotaceae</taxon>
        <taxon>Hohenbuehelia</taxon>
    </lineage>
</organism>
<keyword evidence="1" id="KW-0472">Membrane</keyword>
<keyword evidence="3" id="KW-1185">Reference proteome</keyword>
<dbReference type="EMBL" id="JASNQZ010000008">
    <property type="protein sequence ID" value="KAL0953748.1"/>
    <property type="molecule type" value="Genomic_DNA"/>
</dbReference>
<keyword evidence="1" id="KW-0812">Transmembrane</keyword>
<evidence type="ECO:0000313" key="3">
    <source>
        <dbReference type="Proteomes" id="UP001556367"/>
    </source>
</evidence>
<keyword evidence="1" id="KW-1133">Transmembrane helix</keyword>